<organism evidence="2 5">
    <name type="scientific">Didymodactylos carnosus</name>
    <dbReference type="NCBI Taxonomy" id="1234261"/>
    <lineage>
        <taxon>Eukaryota</taxon>
        <taxon>Metazoa</taxon>
        <taxon>Spiralia</taxon>
        <taxon>Gnathifera</taxon>
        <taxon>Rotifera</taxon>
        <taxon>Eurotatoria</taxon>
        <taxon>Bdelloidea</taxon>
        <taxon>Philodinida</taxon>
        <taxon>Philodinidae</taxon>
        <taxon>Didymodactylos</taxon>
    </lineage>
</organism>
<dbReference type="AlphaFoldDB" id="A0A816E2N9"/>
<evidence type="ECO:0000313" key="4">
    <source>
        <dbReference type="EMBL" id="CAF4559299.1"/>
    </source>
</evidence>
<dbReference type="Proteomes" id="UP000677228">
    <property type="component" value="Unassembled WGS sequence"/>
</dbReference>
<dbReference type="EMBL" id="CAJOBC010117619">
    <property type="protein sequence ID" value="CAF4559299.1"/>
    <property type="molecule type" value="Genomic_DNA"/>
</dbReference>
<dbReference type="Gene3D" id="3.40.50.720">
    <property type="entry name" value="NAD(P)-binding Rossmann-like Domain"/>
    <property type="match status" value="1"/>
</dbReference>
<proteinExistence type="predicted"/>
<dbReference type="EMBL" id="CAJOBA010055906">
    <property type="protein sequence ID" value="CAF4287550.1"/>
    <property type="molecule type" value="Genomic_DNA"/>
</dbReference>
<name>A0A816E2N9_9BILA</name>
<comment type="caution">
    <text evidence="2">The sequence shown here is derived from an EMBL/GenBank/DDBJ whole genome shotgun (WGS) entry which is preliminary data.</text>
</comment>
<evidence type="ECO:0000313" key="2">
    <source>
        <dbReference type="EMBL" id="CAF1643536.1"/>
    </source>
</evidence>
<dbReference type="EMBL" id="CAJNOK010033894">
    <property type="protein sequence ID" value="CAF1498791.1"/>
    <property type="molecule type" value="Genomic_DNA"/>
</dbReference>
<evidence type="ECO:0000313" key="5">
    <source>
        <dbReference type="Proteomes" id="UP000663829"/>
    </source>
</evidence>
<accession>A0A816E2N9</accession>
<reference evidence="2" key="1">
    <citation type="submission" date="2021-02" db="EMBL/GenBank/DDBJ databases">
        <authorList>
            <person name="Nowell W R."/>
        </authorList>
    </citation>
    <scope>NUCLEOTIDE SEQUENCE</scope>
</reference>
<sequence>MSEIKESLDKIAFEQGTRQIVDLVSAIVSTRGKKSIIGYVYKTAEEKLWMFADENPEQRSLVILRPGGFMSNHFMHDVHSIKHSDKIVFCGLPSSPTTWIATKDIADCAVHCKK</sequence>
<dbReference type="Proteomes" id="UP000663829">
    <property type="component" value="Unassembled WGS sequence"/>
</dbReference>
<protein>
    <submittedName>
        <fullName evidence="2">Uncharacterized protein</fullName>
    </submittedName>
</protein>
<dbReference type="Proteomes" id="UP000681722">
    <property type="component" value="Unassembled WGS sequence"/>
</dbReference>
<gene>
    <name evidence="2" type="ORF">GPM918_LOCUS45084</name>
    <name evidence="1" type="ORF">OVA965_LOCUS36840</name>
    <name evidence="4" type="ORF">SRO942_LOCUS47310</name>
    <name evidence="3" type="ORF">TMI583_LOCUS37878</name>
</gene>
<evidence type="ECO:0000313" key="1">
    <source>
        <dbReference type="EMBL" id="CAF1498791.1"/>
    </source>
</evidence>
<evidence type="ECO:0000313" key="3">
    <source>
        <dbReference type="EMBL" id="CAF4287550.1"/>
    </source>
</evidence>
<dbReference type="Proteomes" id="UP000682733">
    <property type="component" value="Unassembled WGS sequence"/>
</dbReference>
<keyword evidence="5" id="KW-1185">Reference proteome</keyword>
<dbReference type="EMBL" id="CAJNOQ010048330">
    <property type="protein sequence ID" value="CAF1643536.1"/>
    <property type="molecule type" value="Genomic_DNA"/>
</dbReference>
<dbReference type="Gene3D" id="3.90.25.10">
    <property type="entry name" value="UDP-galactose 4-epimerase, domain 1"/>
    <property type="match status" value="1"/>
</dbReference>